<dbReference type="InterPro" id="IPR036047">
    <property type="entry name" value="F-box-like_dom_sf"/>
</dbReference>
<proteinExistence type="predicted"/>
<name>A0AAD8W6J4_LOLMU</name>
<keyword evidence="3" id="KW-1185">Reference proteome</keyword>
<dbReference type="SUPFAM" id="SSF81383">
    <property type="entry name" value="F-box domain"/>
    <property type="match status" value="1"/>
</dbReference>
<dbReference type="Gene3D" id="1.20.1280.50">
    <property type="match status" value="1"/>
</dbReference>
<evidence type="ECO:0000313" key="2">
    <source>
        <dbReference type="EMBL" id="KAK1642647.1"/>
    </source>
</evidence>
<dbReference type="PANTHER" id="PTHR33110">
    <property type="entry name" value="F-BOX/KELCH-REPEAT PROTEIN-RELATED"/>
    <property type="match status" value="1"/>
</dbReference>
<accession>A0AAD8W6J4</accession>
<dbReference type="PANTHER" id="PTHR33110:SF144">
    <property type="entry name" value="OS01G0660700 PROTEIN"/>
    <property type="match status" value="1"/>
</dbReference>
<evidence type="ECO:0000313" key="3">
    <source>
        <dbReference type="Proteomes" id="UP001231189"/>
    </source>
</evidence>
<feature type="domain" description="KIB1-4 beta-propeller" evidence="1">
    <location>
        <begin position="70"/>
        <end position="361"/>
    </location>
</feature>
<dbReference type="Proteomes" id="UP001231189">
    <property type="component" value="Unassembled WGS sequence"/>
</dbReference>
<gene>
    <name evidence="2" type="ORF">QYE76_060452</name>
</gene>
<reference evidence="2" key="1">
    <citation type="submission" date="2023-07" db="EMBL/GenBank/DDBJ databases">
        <title>A chromosome-level genome assembly of Lolium multiflorum.</title>
        <authorList>
            <person name="Chen Y."/>
            <person name="Copetti D."/>
            <person name="Kolliker R."/>
            <person name="Studer B."/>
        </authorList>
    </citation>
    <scope>NUCLEOTIDE SEQUENCE</scope>
    <source>
        <strain evidence="2">02402/16</strain>
        <tissue evidence="2">Leaf</tissue>
    </source>
</reference>
<protein>
    <recommendedName>
        <fullName evidence="1">KIB1-4 beta-propeller domain-containing protein</fullName>
    </recommendedName>
</protein>
<organism evidence="2 3">
    <name type="scientific">Lolium multiflorum</name>
    <name type="common">Italian ryegrass</name>
    <name type="synonym">Lolium perenne subsp. multiflorum</name>
    <dbReference type="NCBI Taxonomy" id="4521"/>
    <lineage>
        <taxon>Eukaryota</taxon>
        <taxon>Viridiplantae</taxon>
        <taxon>Streptophyta</taxon>
        <taxon>Embryophyta</taxon>
        <taxon>Tracheophyta</taxon>
        <taxon>Spermatophyta</taxon>
        <taxon>Magnoliopsida</taxon>
        <taxon>Liliopsida</taxon>
        <taxon>Poales</taxon>
        <taxon>Poaceae</taxon>
        <taxon>BOP clade</taxon>
        <taxon>Pooideae</taxon>
        <taxon>Poodae</taxon>
        <taxon>Poeae</taxon>
        <taxon>Poeae Chloroplast Group 2 (Poeae type)</taxon>
        <taxon>Loliodinae</taxon>
        <taxon>Loliinae</taxon>
        <taxon>Lolium</taxon>
    </lineage>
</organism>
<dbReference type="Pfam" id="PF03478">
    <property type="entry name" value="Beta-prop_KIB1-4"/>
    <property type="match status" value="1"/>
</dbReference>
<comment type="caution">
    <text evidence="2">The sequence shown here is derived from an EMBL/GenBank/DDBJ whole genome shotgun (WGS) entry which is preliminary data.</text>
</comment>
<evidence type="ECO:0000259" key="1">
    <source>
        <dbReference type="Pfam" id="PF03478"/>
    </source>
</evidence>
<dbReference type="InterPro" id="IPR005174">
    <property type="entry name" value="KIB1-4_b-propeller"/>
</dbReference>
<dbReference type="AlphaFoldDB" id="A0AAD8W6J4"/>
<sequence length="388" mass="43763">MRRTREPCPPWSDGLPPELLDIILRYVTCLADRVYFAAVCRAWRSAAEVYKATPCQVPCLLLPSPVAPSFLSLHSGATRRLYLPESIRAARLCGSHEGGWVALALGQWRGYGALNLCSGAMVPLPDRLRIPSEHGWIDNTCEHHMVIRTVTFSGTPSTEGCLAAAHVSSASNIAFWRTGMDRYWIACRRDVDVIEDIIYYKKGFYVLSNTEDVMVYAPNIVNGNSPLMMSRTSYLVQKRADYKPVSRLPKGVSMSRYLVESRGKLLMILRHFRNKQRREFRIFEMNLAGGGGGSEASWVELHALPGRVLLLGRGCSRAFEVSQFDTLPVGNIYYLNDTSFNLTLESSNGSWNPRTNMSVYDFHKPRNKTRRYPRKSTSECSAPIWLIP</sequence>
<dbReference type="EMBL" id="JAUUTY010000004">
    <property type="protein sequence ID" value="KAK1642647.1"/>
    <property type="molecule type" value="Genomic_DNA"/>
</dbReference>